<proteinExistence type="predicted"/>
<name>A0ABQ2RVZ2_9DEIO</name>
<reference evidence="2" key="1">
    <citation type="journal article" date="2019" name="Int. J. Syst. Evol. Microbiol.">
        <title>The Global Catalogue of Microorganisms (GCM) 10K type strain sequencing project: providing services to taxonomists for standard genome sequencing and annotation.</title>
        <authorList>
            <consortium name="The Broad Institute Genomics Platform"/>
            <consortium name="The Broad Institute Genome Sequencing Center for Infectious Disease"/>
            <person name="Wu L."/>
            <person name="Ma J."/>
        </authorList>
    </citation>
    <scope>NUCLEOTIDE SEQUENCE [LARGE SCALE GENOMIC DNA]</scope>
    <source>
        <strain evidence="2">JCM 31404</strain>
    </source>
</reference>
<protein>
    <submittedName>
        <fullName evidence="1">Uncharacterized protein</fullName>
    </submittedName>
</protein>
<dbReference type="EMBL" id="BMQM01000017">
    <property type="protein sequence ID" value="GGR62359.1"/>
    <property type="molecule type" value="Genomic_DNA"/>
</dbReference>
<evidence type="ECO:0000313" key="2">
    <source>
        <dbReference type="Proteomes" id="UP000634308"/>
    </source>
</evidence>
<gene>
    <name evidence="1" type="ORF">GCM10008959_25410</name>
</gene>
<sequence>MTQSDPINTDSPVHEHFELSYASYKVLPRTVLQSMPVWWQRAFVDLMDLLDEAGADLPATDYSVQAGDWKSPDAMAPDRLRRLGYRWGPGKTVLYAADGHDLDPSRTCAFDPSPDPLPHYQRGRTRVPLREIQRPAWLPAQPEAE</sequence>
<evidence type="ECO:0000313" key="1">
    <source>
        <dbReference type="EMBL" id="GGR62359.1"/>
    </source>
</evidence>
<organism evidence="1 2">
    <name type="scientific">Deinococcus seoulensis</name>
    <dbReference type="NCBI Taxonomy" id="1837379"/>
    <lineage>
        <taxon>Bacteria</taxon>
        <taxon>Thermotogati</taxon>
        <taxon>Deinococcota</taxon>
        <taxon>Deinococci</taxon>
        <taxon>Deinococcales</taxon>
        <taxon>Deinococcaceae</taxon>
        <taxon>Deinococcus</taxon>
    </lineage>
</organism>
<accession>A0ABQ2RVZ2</accession>
<dbReference type="RefSeq" id="WP_189065367.1">
    <property type="nucleotide sequence ID" value="NZ_BMQM01000017.1"/>
</dbReference>
<comment type="caution">
    <text evidence="1">The sequence shown here is derived from an EMBL/GenBank/DDBJ whole genome shotgun (WGS) entry which is preliminary data.</text>
</comment>
<keyword evidence="2" id="KW-1185">Reference proteome</keyword>
<dbReference type="Proteomes" id="UP000634308">
    <property type="component" value="Unassembled WGS sequence"/>
</dbReference>